<evidence type="ECO:0000256" key="2">
    <source>
        <dbReference type="ARBA" id="ARBA00009072"/>
    </source>
</evidence>
<dbReference type="PANTHER" id="PTHR12940">
    <property type="entry name" value="ES-2 PROTEIN - RELATED"/>
    <property type="match status" value="1"/>
</dbReference>
<feature type="compositionally biased region" description="Polar residues" evidence="5">
    <location>
        <begin position="541"/>
        <end position="564"/>
    </location>
</feature>
<dbReference type="Pfam" id="PF09751">
    <property type="entry name" value="Es2"/>
    <property type="match status" value="1"/>
</dbReference>
<comment type="caution">
    <text evidence="6">The sequence shown here is derived from an EMBL/GenBank/DDBJ whole genome shotgun (WGS) entry which is preliminary data.</text>
</comment>
<feature type="region of interest" description="Disordered" evidence="5">
    <location>
        <begin position="268"/>
        <end position="288"/>
    </location>
</feature>
<feature type="region of interest" description="Disordered" evidence="5">
    <location>
        <begin position="536"/>
        <end position="564"/>
    </location>
</feature>
<dbReference type="GO" id="GO:0005634">
    <property type="term" value="C:nucleus"/>
    <property type="evidence" value="ECO:0007669"/>
    <property type="project" value="UniProtKB-SubCell"/>
</dbReference>
<evidence type="ECO:0000256" key="4">
    <source>
        <dbReference type="SAM" id="Coils"/>
    </source>
</evidence>
<dbReference type="PANTHER" id="PTHR12940:SF0">
    <property type="entry name" value="SPLICING FACTOR ESS-2 HOMOLOG"/>
    <property type="match status" value="1"/>
</dbReference>
<proteinExistence type="inferred from homology"/>
<evidence type="ECO:0000256" key="1">
    <source>
        <dbReference type="ARBA" id="ARBA00004123"/>
    </source>
</evidence>
<dbReference type="Proteomes" id="UP001530400">
    <property type="component" value="Unassembled WGS sequence"/>
</dbReference>
<accession>A0ABD3NAN4</accession>
<evidence type="ECO:0000313" key="6">
    <source>
        <dbReference type="EMBL" id="KAL3773134.1"/>
    </source>
</evidence>
<feature type="coiled-coil region" evidence="4">
    <location>
        <begin position="57"/>
        <end position="87"/>
    </location>
</feature>
<sequence length="611" mass="66486">MAEQQRKQRRKVLTEEDYTSTLTHIVTRDYYPSLYSLRRDAAILEARSRGDVASAVAIRREARREEVERERELMEDQAEELEALSTETALTTVTNAQQVIGIRKRPRLLKHESITGFHARVTSEDNAEFESIQAEESKQREINLGIIYSSSADKSGRLAIEAAVNGMTLPEDTNNRALLGCDTPLGLASDLYNASPSAGLRITGGDGKKNQTGIGRNGLFFQPQHHIDEHDRQTGQHLMLEPSSEAKSTGKFLSLTNDDTVSDNLLMPPPPARKSGNTSIQPADDANKPSSRLLQTFQLVEYQAKPLVPHINPPATRFPNQAESRLTAHNSSRSYTNRQIWDGETDATTDLDEVPPSLEVERAARRQAVINEYETFVPMTPLIQPGGGNTGAELDSEPIMTWGNVASTPLVLGGGVAADKISKLSADWEPTQPFALTDGNSDAVEFDVVEENSREKLAHRAEKKLSDRAKTFKAAGSKASLNKSSKATDFDDASTMSGASSIATAATSRSNFDRSASLTPAARALLEASNKAINATKRIHSQSTSSKSRIFQPSPIVSGQSAASRNSFGSALRMAYTPSSAPSVKRKRSGRDHGSISIMRAAEGSTPRINK</sequence>
<keyword evidence="7" id="KW-1185">Reference proteome</keyword>
<evidence type="ECO:0000256" key="5">
    <source>
        <dbReference type="SAM" id="MobiDB-lite"/>
    </source>
</evidence>
<protein>
    <submittedName>
        <fullName evidence="6">Uncharacterized protein</fullName>
    </submittedName>
</protein>
<evidence type="ECO:0000313" key="7">
    <source>
        <dbReference type="Proteomes" id="UP001530400"/>
    </source>
</evidence>
<reference evidence="6 7" key="1">
    <citation type="submission" date="2024-10" db="EMBL/GenBank/DDBJ databases">
        <title>Updated reference genomes for cyclostephanoid diatoms.</title>
        <authorList>
            <person name="Roberts W.R."/>
            <person name="Alverson A.J."/>
        </authorList>
    </citation>
    <scope>NUCLEOTIDE SEQUENCE [LARGE SCALE GENOMIC DNA]</scope>
    <source>
        <strain evidence="6 7">AJA010-31</strain>
    </source>
</reference>
<dbReference type="AlphaFoldDB" id="A0ABD3NAN4"/>
<comment type="similarity">
    <text evidence="2">Belongs to the ESS2 family.</text>
</comment>
<comment type="subcellular location">
    <subcellularLocation>
        <location evidence="1">Nucleus</location>
    </subcellularLocation>
</comment>
<organism evidence="6 7">
    <name type="scientific">Cyclotella atomus</name>
    <dbReference type="NCBI Taxonomy" id="382360"/>
    <lineage>
        <taxon>Eukaryota</taxon>
        <taxon>Sar</taxon>
        <taxon>Stramenopiles</taxon>
        <taxon>Ochrophyta</taxon>
        <taxon>Bacillariophyta</taxon>
        <taxon>Coscinodiscophyceae</taxon>
        <taxon>Thalassiosirophycidae</taxon>
        <taxon>Stephanodiscales</taxon>
        <taxon>Stephanodiscaceae</taxon>
        <taxon>Cyclotella</taxon>
    </lineage>
</organism>
<name>A0ABD3NAN4_9STRA</name>
<keyword evidence="4" id="KW-0175">Coiled coil</keyword>
<keyword evidence="3" id="KW-0539">Nucleus</keyword>
<dbReference type="InterPro" id="IPR019148">
    <property type="entry name" value="Nuclear_protein_DGCR14_ESS-2"/>
</dbReference>
<gene>
    <name evidence="6" type="ORF">ACHAWO_011802</name>
</gene>
<evidence type="ECO:0000256" key="3">
    <source>
        <dbReference type="ARBA" id="ARBA00023242"/>
    </source>
</evidence>
<dbReference type="EMBL" id="JALLPJ020001246">
    <property type="protein sequence ID" value="KAL3773134.1"/>
    <property type="molecule type" value="Genomic_DNA"/>
</dbReference>
<feature type="region of interest" description="Disordered" evidence="5">
    <location>
        <begin position="576"/>
        <end position="611"/>
    </location>
</feature>